<dbReference type="Proteomes" id="UP001500630">
    <property type="component" value="Unassembled WGS sequence"/>
</dbReference>
<keyword evidence="2" id="KW-1185">Reference proteome</keyword>
<name>A0ABP7A8B6_9ACTN</name>
<proteinExistence type="predicted"/>
<reference evidence="2" key="1">
    <citation type="journal article" date="2019" name="Int. J. Syst. Evol. Microbiol.">
        <title>The Global Catalogue of Microorganisms (GCM) 10K type strain sequencing project: providing services to taxonomists for standard genome sequencing and annotation.</title>
        <authorList>
            <consortium name="The Broad Institute Genomics Platform"/>
            <consortium name="The Broad Institute Genome Sequencing Center for Infectious Disease"/>
            <person name="Wu L."/>
            <person name="Ma J."/>
        </authorList>
    </citation>
    <scope>NUCLEOTIDE SEQUENCE [LARGE SCALE GENOMIC DNA]</scope>
    <source>
        <strain evidence="2">JCM 17326</strain>
    </source>
</reference>
<accession>A0ABP7A8B6</accession>
<evidence type="ECO:0008006" key="3">
    <source>
        <dbReference type="Google" id="ProtNLM"/>
    </source>
</evidence>
<gene>
    <name evidence="1" type="ORF">GCM10022419_135290</name>
</gene>
<organism evidence="1 2">
    <name type="scientific">Nonomuraea rosea</name>
    <dbReference type="NCBI Taxonomy" id="638574"/>
    <lineage>
        <taxon>Bacteria</taxon>
        <taxon>Bacillati</taxon>
        <taxon>Actinomycetota</taxon>
        <taxon>Actinomycetes</taxon>
        <taxon>Streptosporangiales</taxon>
        <taxon>Streptosporangiaceae</taxon>
        <taxon>Nonomuraea</taxon>
    </lineage>
</organism>
<dbReference type="EMBL" id="BAABDQ010000088">
    <property type="protein sequence ID" value="GAA3626813.1"/>
    <property type="molecule type" value="Genomic_DNA"/>
</dbReference>
<evidence type="ECO:0000313" key="1">
    <source>
        <dbReference type="EMBL" id="GAA3626813.1"/>
    </source>
</evidence>
<sequence length="127" mass="14403">MPLIKAIPPVRGRVGRPRKRPACLYADRGYDHDKYRRLVRRTGIKPIIARRGTPHGSGLGIHRWVVERTIAPALVPSLAHPLGGPRRHSRSLHDPRRRHHLLATPRPLIFVLGPLKIRDVKPRGHAN</sequence>
<evidence type="ECO:0000313" key="2">
    <source>
        <dbReference type="Proteomes" id="UP001500630"/>
    </source>
</evidence>
<comment type="caution">
    <text evidence="1">The sequence shown here is derived from an EMBL/GenBank/DDBJ whole genome shotgun (WGS) entry which is preliminary data.</text>
</comment>
<protein>
    <recommendedName>
        <fullName evidence="3">Transposase</fullName>
    </recommendedName>
</protein>